<keyword evidence="1" id="KW-0175">Coiled coil</keyword>
<feature type="compositionally biased region" description="Low complexity" evidence="2">
    <location>
        <begin position="663"/>
        <end position="679"/>
    </location>
</feature>
<keyword evidence="4" id="KW-1185">Reference proteome</keyword>
<evidence type="ECO:0000256" key="1">
    <source>
        <dbReference type="SAM" id="Coils"/>
    </source>
</evidence>
<dbReference type="SUPFAM" id="SSF53474">
    <property type="entry name" value="alpha/beta-Hydrolases"/>
    <property type="match status" value="1"/>
</dbReference>
<organism evidence="3 4">
    <name type="scientific">Pseudocohnilembus persalinus</name>
    <name type="common">Ciliate</name>
    <dbReference type="NCBI Taxonomy" id="266149"/>
    <lineage>
        <taxon>Eukaryota</taxon>
        <taxon>Sar</taxon>
        <taxon>Alveolata</taxon>
        <taxon>Ciliophora</taxon>
        <taxon>Intramacronucleata</taxon>
        <taxon>Oligohymenophorea</taxon>
        <taxon>Scuticociliatia</taxon>
        <taxon>Philasterida</taxon>
        <taxon>Pseudocohnilembidae</taxon>
        <taxon>Pseudocohnilembus</taxon>
    </lineage>
</organism>
<evidence type="ECO:0000313" key="4">
    <source>
        <dbReference type="Proteomes" id="UP000054937"/>
    </source>
</evidence>
<feature type="compositionally biased region" description="Polar residues" evidence="2">
    <location>
        <begin position="818"/>
        <end position="848"/>
    </location>
</feature>
<feature type="region of interest" description="Disordered" evidence="2">
    <location>
        <begin position="656"/>
        <end position="679"/>
    </location>
</feature>
<feature type="coiled-coil region" evidence="1">
    <location>
        <begin position="207"/>
        <end position="256"/>
    </location>
</feature>
<dbReference type="InParanoid" id="A0A0V0QS27"/>
<dbReference type="Gene3D" id="3.40.50.1820">
    <property type="entry name" value="alpha/beta hydrolase"/>
    <property type="match status" value="1"/>
</dbReference>
<dbReference type="InterPro" id="IPR029058">
    <property type="entry name" value="AB_hydrolase_fold"/>
</dbReference>
<accession>A0A0V0QS27</accession>
<name>A0A0V0QS27_PSEPJ</name>
<evidence type="ECO:0000256" key="2">
    <source>
        <dbReference type="SAM" id="MobiDB-lite"/>
    </source>
</evidence>
<comment type="caution">
    <text evidence="3">The sequence shown here is derived from an EMBL/GenBank/DDBJ whole genome shotgun (WGS) entry which is preliminary data.</text>
</comment>
<dbReference type="Proteomes" id="UP000054937">
    <property type="component" value="Unassembled WGS sequence"/>
</dbReference>
<dbReference type="OrthoDB" id="6020543at2759"/>
<feature type="compositionally biased region" description="Low complexity" evidence="2">
    <location>
        <begin position="794"/>
        <end position="817"/>
    </location>
</feature>
<protein>
    <submittedName>
        <fullName evidence="3">Uncharacterized protein</fullName>
    </submittedName>
</protein>
<evidence type="ECO:0000313" key="3">
    <source>
        <dbReference type="EMBL" id="KRX05020.1"/>
    </source>
</evidence>
<feature type="coiled-coil region" evidence="1">
    <location>
        <begin position="281"/>
        <end position="344"/>
    </location>
</feature>
<proteinExistence type="predicted"/>
<feature type="compositionally biased region" description="Polar residues" evidence="2">
    <location>
        <begin position="106"/>
        <end position="121"/>
    </location>
</feature>
<sequence>MNNRTHSMFMNNNQQNQENYLNNNFDQIQNNNRMVNQNEDDYIIDNQNISQILPENGNSNQLTNIKVIGELSQSNSKLNRQNRVMSLNMNEYQNQQNNKNQQKNQSSVLKTDPDSFSHSNKGIQQQILDQEKIYQQFQLNPFYMEASKNTSSSNQNLSFLQTKQEYQQQLNLQKQQELNKSISSVNNCLGKKMETAQLELDECHEKIAKLVTVNNNQNQQIDLLKQKIEQQEQIIKQNEEKQLQNLEMCQKEINEKDVQMDELSKYVSELEHKIGIFELSNKEIHKENRKLNKNLQKQIKENHEVNQRLSEAESNMDQAYQFAQQQNEVEVQKMQDDIERLIQLLKTTKEFKEFSLFCESSNDVRFLKRIHQVYKGNEKRTNCCKSSANDNYKNSKANKNKVDANEQLFWIPKDTFKFLSHFTIKNQGKIQPENIEEILFGLNKYFKNREDARITKMKKKYENEIEKLKRDLDKQTPFDEIQAQRKLIRLKQKILSSNTQNQNDNESFVDMSQIFVCDKPMNKTKSQYHSKFNTLIQNNGVNDKQKSQQKMYHYKEVLQLATDYEAEIRKQEDVIFGIQKQMQEQSEEQTIQNKLVYMEGTLWVIKKIQKELTKYKLNISKTQIKFSQELEKILFKQNNTKQNSNQVLQTSTIHQIPNSQVKNEQQQQQQSEIDDSQNILDNDEMSNSELNFEELGKQEKKTLESYKWAILNEEAFLQKLFDKLKKMKSSTEKQIEKIQVQQQNQSLINQQQLEDKFEKHSTLFYDSNNHKAQNQTINNRSMSNLQINESLLMNNNLNNNNNQFNNCQNFSQQSQQSHLYTLSNQSGSQNSDADSENSDQQNEYESMKSQNINASHQNQYYQNKEEKQNYLQRDLQLKQTQKLRSQSLLNPYINNNSQVSNQYIHQNNVKSKYNSSKEVNQLNHYPSSNRNSQKSIMSNYKNQQKENNQAINAKKRTFSVQSNFYDVINMNQHSQMSNNNNYNNQNNMDNSNNINNNANASFNNNSNNESNYLSSQHKQKLRQLHQLFNCSSNKENDQMVSNNLQPSSNIVNSSYKMENFHKIKRYFAVQFQVANSQFIKNAAILAAGPYWNGKGDFDFSQKACKTQPDLIDLDVLYQYMENASSAQQIDNLENLENSNIFVLISGNDTTVFPEVSFRLIEQYQHYGAQVKQEIVENCEHTFPTNGFGNQDPLYKGSPFISNCNYDGAYNIFKNVVQLQKVQSDKKMNELNFFKFDQEPFSLYGSVMSKNGYLYVPTNCQDGNKKCQLHVAFHGCRQNPDYIGHIYARNTGLNDYAESNDIIILYPQVGYDEKINFNSCWDYWGYSGQEYALKSGKQNQSVLNMILGQMLLL</sequence>
<dbReference type="EMBL" id="LDAU01000110">
    <property type="protein sequence ID" value="KRX05020.1"/>
    <property type="molecule type" value="Genomic_DNA"/>
</dbReference>
<feature type="compositionally biased region" description="Low complexity" evidence="2">
    <location>
        <begin position="95"/>
        <end position="105"/>
    </location>
</feature>
<feature type="region of interest" description="Disordered" evidence="2">
    <location>
        <begin position="794"/>
        <end position="848"/>
    </location>
</feature>
<feature type="compositionally biased region" description="Low complexity" evidence="2">
    <location>
        <begin position="974"/>
        <end position="1011"/>
    </location>
</feature>
<feature type="region of interest" description="Disordered" evidence="2">
    <location>
        <begin position="974"/>
        <end position="1012"/>
    </location>
</feature>
<feature type="region of interest" description="Disordered" evidence="2">
    <location>
        <begin position="95"/>
        <end position="121"/>
    </location>
</feature>
<gene>
    <name evidence="3" type="ORF">PPERSA_06654</name>
</gene>
<reference evidence="3 4" key="1">
    <citation type="journal article" date="2015" name="Sci. Rep.">
        <title>Genome of the facultative scuticociliatosis pathogen Pseudocohnilembus persalinus provides insight into its virulence through horizontal gene transfer.</title>
        <authorList>
            <person name="Xiong J."/>
            <person name="Wang G."/>
            <person name="Cheng J."/>
            <person name="Tian M."/>
            <person name="Pan X."/>
            <person name="Warren A."/>
            <person name="Jiang C."/>
            <person name="Yuan D."/>
            <person name="Miao W."/>
        </authorList>
    </citation>
    <scope>NUCLEOTIDE SEQUENCE [LARGE SCALE GENOMIC DNA]</scope>
    <source>
        <strain evidence="3">36N120E</strain>
    </source>
</reference>